<dbReference type="InterPro" id="IPR011032">
    <property type="entry name" value="GroES-like_sf"/>
</dbReference>
<dbReference type="InterPro" id="IPR020843">
    <property type="entry name" value="ER"/>
</dbReference>
<dbReference type="InterPro" id="IPR013154">
    <property type="entry name" value="ADH-like_N"/>
</dbReference>
<dbReference type="SMART" id="SM00829">
    <property type="entry name" value="PKS_ER"/>
    <property type="match status" value="1"/>
</dbReference>
<accession>A0ABM9WR92</accession>
<dbReference type="SUPFAM" id="SSF51735">
    <property type="entry name" value="NAD(P)-binding Rossmann-fold domains"/>
    <property type="match status" value="1"/>
</dbReference>
<dbReference type="Proteomes" id="UP000242664">
    <property type="component" value="Unassembled WGS sequence"/>
</dbReference>
<proteinExistence type="predicted"/>
<feature type="domain" description="Enoyl reductase (ER)" evidence="1">
    <location>
        <begin position="26"/>
        <end position="326"/>
    </location>
</feature>
<dbReference type="PANTHER" id="PTHR11695">
    <property type="entry name" value="ALCOHOL DEHYDROGENASE RELATED"/>
    <property type="match status" value="1"/>
</dbReference>
<keyword evidence="3" id="KW-1185">Reference proteome</keyword>
<reference evidence="3" key="1">
    <citation type="submission" date="2006-10" db="EMBL/GenBank/DDBJ databases">
        <authorList>
            <person name="Heidelberg J."/>
            <person name="Sebastian Y."/>
        </authorList>
    </citation>
    <scope>NUCLEOTIDE SEQUENCE [LARGE SCALE GENOMIC DNA]</scope>
    <source>
        <strain evidence="3">EX25</strain>
    </source>
</reference>
<evidence type="ECO:0000259" key="1">
    <source>
        <dbReference type="SMART" id="SM00829"/>
    </source>
</evidence>
<sequence length="330" mass="34918">MLSHPFLFSCREWFMEHKQIVITEFGDANVLAIQHASTPSPQPGEVLVKVAFSGVNPIDVKTRAGLGWAAAQNKDNLPWVPGYDISGKVVSCGDGASRFNDGDEVAGFIGFPVRGGGYSQYICVPEAELSHVPSSVTLEAAAALPLAGQTAAQALSKANVTENDRVLILAGAGGVGHLAVQIAVATKAEVFTTCSERNLDYLATLGAHAVNYQFAPVSERVEDVDVLIDLVGGDAALDALKCLKDGARVITVPTITAELICEKAKLLGFEANGMLVEPDPAQLDTLLYMVGVGLLKTEIQQVYPMSDVIAAHQQVESGRTRGKVLLDMTC</sequence>
<dbReference type="Gene3D" id="3.40.50.720">
    <property type="entry name" value="NAD(P)-binding Rossmann-like Domain"/>
    <property type="match status" value="1"/>
</dbReference>
<name>A0ABM9WR92_VIBAE</name>
<dbReference type="EMBL" id="DS267863">
    <property type="protein sequence ID" value="EDN55892.1"/>
    <property type="molecule type" value="Genomic_DNA"/>
</dbReference>
<dbReference type="Pfam" id="PF13602">
    <property type="entry name" value="ADH_zinc_N_2"/>
    <property type="match status" value="1"/>
</dbReference>
<gene>
    <name evidence="2" type="ORF">VEx25_1666</name>
</gene>
<dbReference type="SUPFAM" id="SSF50129">
    <property type="entry name" value="GroES-like"/>
    <property type="match status" value="1"/>
</dbReference>
<dbReference type="CDD" id="cd05289">
    <property type="entry name" value="MDR_like_2"/>
    <property type="match status" value="1"/>
</dbReference>
<dbReference type="Pfam" id="PF08240">
    <property type="entry name" value="ADH_N"/>
    <property type="match status" value="1"/>
</dbReference>
<organism evidence="2 3">
    <name type="scientific">Vibrio antiquarius (strain Ex25)</name>
    <dbReference type="NCBI Taxonomy" id="150340"/>
    <lineage>
        <taxon>Bacteria</taxon>
        <taxon>Pseudomonadati</taxon>
        <taxon>Pseudomonadota</taxon>
        <taxon>Gammaproteobacteria</taxon>
        <taxon>Vibrionales</taxon>
        <taxon>Vibrionaceae</taxon>
        <taxon>Vibrio</taxon>
        <taxon>Vibrio diabolicus subgroup</taxon>
    </lineage>
</organism>
<evidence type="ECO:0000313" key="3">
    <source>
        <dbReference type="Proteomes" id="UP000242664"/>
    </source>
</evidence>
<dbReference type="Gene3D" id="3.90.180.10">
    <property type="entry name" value="Medium-chain alcohol dehydrogenases, catalytic domain"/>
    <property type="match status" value="1"/>
</dbReference>
<dbReference type="PANTHER" id="PTHR11695:SF294">
    <property type="entry name" value="RETICULON-4-INTERACTING PROTEIN 1, MITOCHONDRIAL"/>
    <property type="match status" value="1"/>
</dbReference>
<dbReference type="InterPro" id="IPR036291">
    <property type="entry name" value="NAD(P)-bd_dom_sf"/>
</dbReference>
<evidence type="ECO:0000313" key="2">
    <source>
        <dbReference type="EMBL" id="EDN55892.1"/>
    </source>
</evidence>
<protein>
    <submittedName>
        <fullName evidence="2">Oxidoreductase, zinc-binding dehydrogenase family</fullName>
    </submittedName>
</protein>
<dbReference type="InterPro" id="IPR050700">
    <property type="entry name" value="YIM1/Zinc_Alcohol_DH_Fams"/>
</dbReference>